<dbReference type="KEGG" id="pfer:IRI77_08885"/>
<dbReference type="EMBL" id="CP063849">
    <property type="protein sequence ID" value="QOY90051.1"/>
    <property type="molecule type" value="Genomic_DNA"/>
</dbReference>
<evidence type="ECO:0000313" key="1">
    <source>
        <dbReference type="EMBL" id="QOY90051.1"/>
    </source>
</evidence>
<dbReference type="SUPFAM" id="SSF52172">
    <property type="entry name" value="CheY-like"/>
    <property type="match status" value="1"/>
</dbReference>
<reference evidence="1 2" key="1">
    <citation type="submission" date="2020-10" db="EMBL/GenBank/DDBJ databases">
        <title>Complete genome sequence of Paludibaculum fermentans P105T, a facultatively anaerobic acidobacterium capable of dissimilatory Fe(III) reduction.</title>
        <authorList>
            <person name="Dedysh S.N."/>
            <person name="Beletsky A.V."/>
            <person name="Kulichevskaya I.S."/>
            <person name="Mardanov A.V."/>
            <person name="Ravin N.V."/>
        </authorList>
    </citation>
    <scope>NUCLEOTIDE SEQUENCE [LARGE SCALE GENOMIC DNA]</scope>
    <source>
        <strain evidence="1 2">P105</strain>
    </source>
</reference>
<dbReference type="AlphaFoldDB" id="A0A7S7SN06"/>
<dbReference type="InterPro" id="IPR011006">
    <property type="entry name" value="CheY-like_superfamily"/>
</dbReference>
<protein>
    <submittedName>
        <fullName evidence="1">Response regulator</fullName>
    </submittedName>
</protein>
<accession>A0A7S7SN06</accession>
<proteinExistence type="predicted"/>
<dbReference type="RefSeq" id="WP_194451713.1">
    <property type="nucleotide sequence ID" value="NZ_CP063849.1"/>
</dbReference>
<dbReference type="Gene3D" id="3.40.50.2300">
    <property type="match status" value="1"/>
</dbReference>
<keyword evidence="2" id="KW-1185">Reference proteome</keyword>
<evidence type="ECO:0000313" key="2">
    <source>
        <dbReference type="Proteomes" id="UP000593892"/>
    </source>
</evidence>
<sequence length="148" mass="16224">MVQILLVSEAGEDHESFRELLADPACGLPGDGPWVLRSRHSIASALAVLEGHPVPIVLSACELGSDTWREMLDALAAFSRPPLLIVISRLDDEGLWAEALNLGVYDLLVKPFDADEVGRILGQAWRRWAERDEAEAAKSPRYKTAHAS</sequence>
<organism evidence="1 2">
    <name type="scientific">Paludibaculum fermentans</name>
    <dbReference type="NCBI Taxonomy" id="1473598"/>
    <lineage>
        <taxon>Bacteria</taxon>
        <taxon>Pseudomonadati</taxon>
        <taxon>Acidobacteriota</taxon>
        <taxon>Terriglobia</taxon>
        <taxon>Bryobacterales</taxon>
        <taxon>Bryobacteraceae</taxon>
        <taxon>Paludibaculum</taxon>
    </lineage>
</organism>
<dbReference type="Proteomes" id="UP000593892">
    <property type="component" value="Chromosome"/>
</dbReference>
<name>A0A7S7SN06_PALFE</name>
<gene>
    <name evidence="1" type="ORF">IRI77_08885</name>
</gene>